<evidence type="ECO:0000313" key="1">
    <source>
        <dbReference type="EMBL" id="JAA87694.1"/>
    </source>
</evidence>
<organism evidence="1">
    <name type="scientific">Pararge aegeria</name>
    <name type="common">speckled wood butterfly</name>
    <dbReference type="NCBI Taxonomy" id="116150"/>
    <lineage>
        <taxon>Eukaryota</taxon>
        <taxon>Metazoa</taxon>
        <taxon>Ecdysozoa</taxon>
        <taxon>Arthropoda</taxon>
        <taxon>Hexapoda</taxon>
        <taxon>Insecta</taxon>
        <taxon>Pterygota</taxon>
        <taxon>Neoptera</taxon>
        <taxon>Endopterygota</taxon>
        <taxon>Lepidoptera</taxon>
        <taxon>Glossata</taxon>
        <taxon>Ditrysia</taxon>
        <taxon>Papilionoidea</taxon>
        <taxon>Nymphalidae</taxon>
        <taxon>Satyrinae</taxon>
        <taxon>Satyrini</taxon>
        <taxon>Parargina</taxon>
        <taxon>Pararge</taxon>
    </lineage>
</organism>
<dbReference type="AlphaFoldDB" id="S4PAT8"/>
<sequence>MIVYTYRCFRIGWQESLADLAVHSIQLILYFIQLLNLDNFTIAGLEVTARYVLAFSITPVPQFLCLFKLLY</sequence>
<dbReference type="EMBL" id="GAIX01004866">
    <property type="protein sequence ID" value="JAA87694.1"/>
    <property type="molecule type" value="Transcribed_RNA"/>
</dbReference>
<accession>S4PAT8</accession>
<protein>
    <submittedName>
        <fullName evidence="1">Uncharacterized protein</fullName>
    </submittedName>
</protein>
<reference evidence="1" key="1">
    <citation type="journal article" date="2013" name="BMC Genomics">
        <title>Unscrambling butterfly oogenesis.</title>
        <authorList>
            <person name="Carter J.M."/>
            <person name="Baker S.C."/>
            <person name="Pink R."/>
            <person name="Carter D.R."/>
            <person name="Collins A."/>
            <person name="Tomlin J."/>
            <person name="Gibbs M."/>
            <person name="Breuker C.J."/>
        </authorList>
    </citation>
    <scope>NUCLEOTIDE SEQUENCE</scope>
    <source>
        <tissue evidence="1">Ovary</tissue>
    </source>
</reference>
<reference evidence="1" key="2">
    <citation type="submission" date="2013-05" db="EMBL/GenBank/DDBJ databases">
        <authorList>
            <person name="Carter J.-M."/>
            <person name="Baker S.C."/>
            <person name="Pink R."/>
            <person name="Carter D.R.F."/>
            <person name="Collins A."/>
            <person name="Tomlin J."/>
            <person name="Gibbs M."/>
            <person name="Breuker C.J."/>
        </authorList>
    </citation>
    <scope>NUCLEOTIDE SEQUENCE</scope>
    <source>
        <tissue evidence="1">Ovary</tissue>
    </source>
</reference>
<name>S4PAT8_9NEOP</name>
<proteinExistence type="predicted"/>